<organism evidence="1 2">
    <name type="scientific">Bauhinia variegata</name>
    <name type="common">Purple orchid tree</name>
    <name type="synonym">Phanera variegata</name>
    <dbReference type="NCBI Taxonomy" id="167791"/>
    <lineage>
        <taxon>Eukaryota</taxon>
        <taxon>Viridiplantae</taxon>
        <taxon>Streptophyta</taxon>
        <taxon>Embryophyta</taxon>
        <taxon>Tracheophyta</taxon>
        <taxon>Spermatophyta</taxon>
        <taxon>Magnoliopsida</taxon>
        <taxon>eudicotyledons</taxon>
        <taxon>Gunneridae</taxon>
        <taxon>Pentapetalae</taxon>
        <taxon>rosids</taxon>
        <taxon>fabids</taxon>
        <taxon>Fabales</taxon>
        <taxon>Fabaceae</taxon>
        <taxon>Cercidoideae</taxon>
        <taxon>Cercideae</taxon>
        <taxon>Bauhiniinae</taxon>
        <taxon>Bauhinia</taxon>
    </lineage>
</organism>
<sequence>MTTNICNAVIVMVLVQIAFGGVNVVYKLAMNDGMSLRVLVAYRFLFAIAFIAPVAVIFERKSRPKLTWTVLFQSFLSGLFGGALAQNFYLEAMTFTSATFASAMSNLTPAFTFIMAVCFRLEKFNVRTPAGMAKILGTLIGIGGAMVLTFFKGEEINFWSLHTNLLHHHQNGHVASSNASPSGSKTVLGFLFALGSCFSYAFWLIVQAKMSENYPCYYSSTALMCVNGAIVAIVYALCLEKDWNQWRLGWNIRLLTVAYSGVVASGIVVVVIAWCIHMRGPLFVSVFSPLLLVTVAIACSLLLDEKLHLGSIIGAVLIVLGLYVVLWGKGEEMKKMNQLVPTQSPNHSDTVEIVVDNKNNRNNSTQNEANIVVSDHDESSEKGK</sequence>
<comment type="caution">
    <text evidence="1">The sequence shown here is derived from an EMBL/GenBank/DDBJ whole genome shotgun (WGS) entry which is preliminary data.</text>
</comment>
<keyword evidence="2" id="KW-1185">Reference proteome</keyword>
<name>A0ACB9KPC6_BAUVA</name>
<gene>
    <name evidence="1" type="ORF">L6164_032536</name>
</gene>
<dbReference type="Proteomes" id="UP000828941">
    <property type="component" value="Chromosome 13"/>
</dbReference>
<reference evidence="1 2" key="1">
    <citation type="journal article" date="2022" name="DNA Res.">
        <title>Chromosomal-level genome assembly of the orchid tree Bauhinia variegata (Leguminosae; Cercidoideae) supports the allotetraploid origin hypothesis of Bauhinia.</title>
        <authorList>
            <person name="Zhong Y."/>
            <person name="Chen Y."/>
            <person name="Zheng D."/>
            <person name="Pang J."/>
            <person name="Liu Y."/>
            <person name="Luo S."/>
            <person name="Meng S."/>
            <person name="Qian L."/>
            <person name="Wei D."/>
            <person name="Dai S."/>
            <person name="Zhou R."/>
        </authorList>
    </citation>
    <scope>NUCLEOTIDE SEQUENCE [LARGE SCALE GENOMIC DNA]</scope>
    <source>
        <strain evidence="1">BV-YZ2020</strain>
    </source>
</reference>
<proteinExistence type="predicted"/>
<evidence type="ECO:0000313" key="1">
    <source>
        <dbReference type="EMBL" id="KAI4299040.1"/>
    </source>
</evidence>
<dbReference type="EMBL" id="CM039438">
    <property type="protein sequence ID" value="KAI4299040.1"/>
    <property type="molecule type" value="Genomic_DNA"/>
</dbReference>
<protein>
    <submittedName>
        <fullName evidence="1">Uncharacterized protein</fullName>
    </submittedName>
</protein>
<evidence type="ECO:0000313" key="2">
    <source>
        <dbReference type="Proteomes" id="UP000828941"/>
    </source>
</evidence>
<accession>A0ACB9KPC6</accession>